<feature type="transmembrane region" description="Helical" evidence="7">
    <location>
        <begin position="384"/>
        <end position="405"/>
    </location>
</feature>
<proteinExistence type="inferred from homology"/>
<dbReference type="PANTHER" id="PTHR30250:SF10">
    <property type="entry name" value="LIPOPOLYSACCHARIDE BIOSYNTHESIS PROTEIN WZXC"/>
    <property type="match status" value="1"/>
</dbReference>
<dbReference type="PANTHER" id="PTHR30250">
    <property type="entry name" value="PST FAMILY PREDICTED COLANIC ACID TRANSPORTER"/>
    <property type="match status" value="1"/>
</dbReference>
<feature type="transmembrane region" description="Helical" evidence="7">
    <location>
        <begin position="325"/>
        <end position="342"/>
    </location>
</feature>
<evidence type="ECO:0000256" key="2">
    <source>
        <dbReference type="ARBA" id="ARBA00007430"/>
    </source>
</evidence>
<accession>A0A2K8KTK4</accession>
<comment type="subcellular location">
    <subcellularLocation>
        <location evidence="1">Cell membrane</location>
        <topology evidence="1">Multi-pass membrane protein</topology>
    </subcellularLocation>
</comment>
<feature type="transmembrane region" description="Helical" evidence="7">
    <location>
        <begin position="119"/>
        <end position="141"/>
    </location>
</feature>
<evidence type="ECO:0000256" key="4">
    <source>
        <dbReference type="ARBA" id="ARBA00022692"/>
    </source>
</evidence>
<protein>
    <submittedName>
        <fullName evidence="8">Polysaccharide biosynthesis export protein-like protein</fullName>
    </submittedName>
</protein>
<dbReference type="Pfam" id="PF13440">
    <property type="entry name" value="Polysacc_synt_3"/>
    <property type="match status" value="1"/>
</dbReference>
<feature type="transmembrane region" description="Helical" evidence="7">
    <location>
        <begin position="89"/>
        <end position="113"/>
    </location>
</feature>
<dbReference type="EMBL" id="CP011797">
    <property type="protein sequence ID" value="ATX78057.1"/>
    <property type="molecule type" value="Genomic_DNA"/>
</dbReference>
<keyword evidence="4 7" id="KW-0812">Transmembrane</keyword>
<keyword evidence="6 7" id="KW-0472">Membrane</keyword>
<feature type="transmembrane region" description="Helical" evidence="7">
    <location>
        <begin position="178"/>
        <end position="197"/>
    </location>
</feature>
<dbReference type="InterPro" id="IPR050833">
    <property type="entry name" value="Poly_Biosynth_Transport"/>
</dbReference>
<evidence type="ECO:0000256" key="7">
    <source>
        <dbReference type="SAM" id="Phobius"/>
    </source>
</evidence>
<feature type="transmembrane region" description="Helical" evidence="7">
    <location>
        <begin position="296"/>
        <end position="319"/>
    </location>
</feature>
<keyword evidence="9" id="KW-1185">Reference proteome</keyword>
<keyword evidence="3" id="KW-1003">Cell membrane</keyword>
<name>A0A2K8KTK4_9GAMM</name>
<feature type="transmembrane region" description="Helical" evidence="7">
    <location>
        <begin position="153"/>
        <end position="172"/>
    </location>
</feature>
<dbReference type="GO" id="GO:0005886">
    <property type="term" value="C:plasma membrane"/>
    <property type="evidence" value="ECO:0007669"/>
    <property type="project" value="UniProtKB-SubCell"/>
</dbReference>
<organism evidence="8 9">
    <name type="scientific">Reinekea forsetii</name>
    <dbReference type="NCBI Taxonomy" id="1336806"/>
    <lineage>
        <taxon>Bacteria</taxon>
        <taxon>Pseudomonadati</taxon>
        <taxon>Pseudomonadota</taxon>
        <taxon>Gammaproteobacteria</taxon>
        <taxon>Oceanospirillales</taxon>
        <taxon>Saccharospirillaceae</taxon>
        <taxon>Reinekea</taxon>
    </lineage>
</organism>
<dbReference type="KEGG" id="rfo:REIFOR_02936"/>
<gene>
    <name evidence="8" type="ORF">REIFOR_02936</name>
</gene>
<comment type="similarity">
    <text evidence="2">Belongs to the polysaccharide synthase family.</text>
</comment>
<feature type="transmembrane region" description="Helical" evidence="7">
    <location>
        <begin position="362"/>
        <end position="378"/>
    </location>
</feature>
<keyword evidence="5 7" id="KW-1133">Transmembrane helix</keyword>
<sequence length="424" mass="46695">MQVLNKFRQTNRLFQNTSWMMLSEGLSKISRIVTVIAMASLLAPFDYGIATLALACHELIRVFGRAGSGARVIQCAEHELERISRNASLLQWLVCGLITGLQMAFSSSIARFYQHPELAPLLSLMALTYLFYPMVSIKIFMLQRLNRMKYFGLANAACVSIDNLAIVLFLVMGHGVFAVAYAKVITACAWVLLFGLAKVPTVRPGYQADVFWPLAAYSGKIFGSETLRVLRTQADVLIAGRLLAPDLMGLYSFAKNAGVGLGQSVINAFLSGLYPYICEQIRQGNEQLAARRSLRYAFAISSVFVLQALAAPLYVTILFGDRWHGAAYLVSILCISAIPALLVDTRSFFYRANNRPSAETKLTLACVVVSLIAVLVVAPESPQALAWCTTLASLFWLFFIAKFLLRHLLKVASTTTGPLVRINL</sequence>
<dbReference type="Proteomes" id="UP000229757">
    <property type="component" value="Chromosome"/>
</dbReference>
<evidence type="ECO:0000256" key="5">
    <source>
        <dbReference type="ARBA" id="ARBA00022989"/>
    </source>
</evidence>
<evidence type="ECO:0000313" key="9">
    <source>
        <dbReference type="Proteomes" id="UP000229757"/>
    </source>
</evidence>
<evidence type="ECO:0000256" key="1">
    <source>
        <dbReference type="ARBA" id="ARBA00004651"/>
    </source>
</evidence>
<reference evidence="8 9" key="1">
    <citation type="journal article" date="2017" name="Environ. Microbiol.">
        <title>Genomic and physiological analyses of 'Reinekea forsetii' reveal a versatile opportunistic lifestyle during spring algae blooms.</title>
        <authorList>
            <person name="Avci B."/>
            <person name="Hahnke R.L."/>
            <person name="Chafee M."/>
            <person name="Fischer T."/>
            <person name="Gruber-Vodicka H."/>
            <person name="Tegetmeyer H.E."/>
            <person name="Harder J."/>
            <person name="Fuchs B.M."/>
            <person name="Amann R.I."/>
            <person name="Teeling H."/>
        </authorList>
    </citation>
    <scope>NUCLEOTIDE SEQUENCE [LARGE SCALE GENOMIC DNA]</scope>
    <source>
        <strain evidence="8 9">Hel1_31_D35</strain>
    </source>
</reference>
<evidence type="ECO:0000256" key="6">
    <source>
        <dbReference type="ARBA" id="ARBA00023136"/>
    </source>
</evidence>
<evidence type="ECO:0000313" key="8">
    <source>
        <dbReference type="EMBL" id="ATX78057.1"/>
    </source>
</evidence>
<evidence type="ECO:0000256" key="3">
    <source>
        <dbReference type="ARBA" id="ARBA00022475"/>
    </source>
</evidence>
<dbReference type="AlphaFoldDB" id="A0A2K8KTK4"/>